<dbReference type="Pfam" id="PF03572">
    <property type="entry name" value="Peptidase_S41"/>
    <property type="match status" value="1"/>
</dbReference>
<dbReference type="InterPro" id="IPR005151">
    <property type="entry name" value="Tail-specific_protease"/>
</dbReference>
<keyword evidence="2" id="KW-0645">Protease</keyword>
<dbReference type="InterPro" id="IPR036034">
    <property type="entry name" value="PDZ_sf"/>
</dbReference>
<dbReference type="Gene3D" id="3.30.750.170">
    <property type="match status" value="1"/>
</dbReference>
<dbReference type="PANTHER" id="PTHR32060">
    <property type="entry name" value="TAIL-SPECIFIC PROTEASE"/>
    <property type="match status" value="1"/>
</dbReference>
<dbReference type="CDD" id="cd07561">
    <property type="entry name" value="Peptidase_S41_CPP_like"/>
    <property type="match status" value="1"/>
</dbReference>
<protein>
    <submittedName>
        <fullName evidence="2">Carboxyl-terminal protease</fullName>
    </submittedName>
</protein>
<dbReference type="InterPro" id="IPR029045">
    <property type="entry name" value="ClpP/crotonase-like_dom_sf"/>
</dbReference>
<dbReference type="EMBL" id="UOEF01000344">
    <property type="protein sequence ID" value="VAW02273.1"/>
    <property type="molecule type" value="Genomic_DNA"/>
</dbReference>
<dbReference type="SMART" id="SM00245">
    <property type="entry name" value="TSPc"/>
    <property type="match status" value="1"/>
</dbReference>
<dbReference type="GO" id="GO:0006508">
    <property type="term" value="P:proteolysis"/>
    <property type="evidence" value="ECO:0007669"/>
    <property type="project" value="UniProtKB-KW"/>
</dbReference>
<dbReference type="Gene3D" id="3.90.226.10">
    <property type="entry name" value="2-enoyl-CoA Hydratase, Chain A, domain 1"/>
    <property type="match status" value="1"/>
</dbReference>
<evidence type="ECO:0000259" key="1">
    <source>
        <dbReference type="SMART" id="SM00245"/>
    </source>
</evidence>
<proteinExistence type="predicted"/>
<keyword evidence="2" id="KW-0378">Hydrolase</keyword>
<dbReference type="GO" id="GO:0007165">
    <property type="term" value="P:signal transduction"/>
    <property type="evidence" value="ECO:0007669"/>
    <property type="project" value="TreeGrafter"/>
</dbReference>
<dbReference type="AlphaFoldDB" id="A0A3B0SDY9"/>
<dbReference type="GO" id="GO:0030288">
    <property type="term" value="C:outer membrane-bounded periplasmic space"/>
    <property type="evidence" value="ECO:0007669"/>
    <property type="project" value="TreeGrafter"/>
</dbReference>
<accession>A0A3B0SDY9</accession>
<dbReference type="GO" id="GO:0004175">
    <property type="term" value="F:endopeptidase activity"/>
    <property type="evidence" value="ECO:0007669"/>
    <property type="project" value="TreeGrafter"/>
</dbReference>
<dbReference type="GO" id="GO:0008236">
    <property type="term" value="F:serine-type peptidase activity"/>
    <property type="evidence" value="ECO:0007669"/>
    <property type="project" value="InterPro"/>
</dbReference>
<evidence type="ECO:0000313" key="2">
    <source>
        <dbReference type="EMBL" id="VAW02273.1"/>
    </source>
</evidence>
<dbReference type="Gene3D" id="2.30.42.10">
    <property type="match status" value="1"/>
</dbReference>
<sequence length="376" mass="39951">MADENAFLQSGATAGFGIRLSYDTDQSRLFVVEAFENAPAFTAGLDRGSEITGIGTSASNIRSVTSLFAQGGSGAVSDALGPSTPGTARVLRFLDTSGTEIVTTVTKANYGISPLSPRYGVKIIEDRGRKIGYLNLRTFIDSANAQLRAAFGQFRAEGVTELVIDFRYNGGGLVSTADLMGDLMGRGRFASDVWSITRFRPSRSSSNETRNFRSEIQSIAPTKIAFIGTDGTASASELVINSMKSYLNTDIALIGTNTFGKPVGQIGLDRTQCDDRLRVVAFAKQNADGEGDYYSGLASTLSRSCRADDDFATALGNPAEASITQALDFLAGESCTPIIPSGSMINEQASQATATRRELLMPKAPNPAQREMPGTF</sequence>
<name>A0A3B0SDY9_9ZZZZ</name>
<dbReference type="SUPFAM" id="SSF52096">
    <property type="entry name" value="ClpP/crotonase"/>
    <property type="match status" value="1"/>
</dbReference>
<reference evidence="2" key="1">
    <citation type="submission" date="2018-06" db="EMBL/GenBank/DDBJ databases">
        <authorList>
            <person name="Zhirakovskaya E."/>
        </authorList>
    </citation>
    <scope>NUCLEOTIDE SEQUENCE</scope>
</reference>
<organism evidence="2">
    <name type="scientific">hydrothermal vent metagenome</name>
    <dbReference type="NCBI Taxonomy" id="652676"/>
    <lineage>
        <taxon>unclassified sequences</taxon>
        <taxon>metagenomes</taxon>
        <taxon>ecological metagenomes</taxon>
    </lineage>
</organism>
<dbReference type="PANTHER" id="PTHR32060:SF30">
    <property type="entry name" value="CARBOXY-TERMINAL PROCESSING PROTEASE CTPA"/>
    <property type="match status" value="1"/>
</dbReference>
<gene>
    <name evidence="2" type="ORF">MNBD_ALPHA04-1984</name>
</gene>
<feature type="domain" description="Tail specific protease" evidence="1">
    <location>
        <begin position="98"/>
        <end position="304"/>
    </location>
</feature>